<organism evidence="9 10">
    <name type="scientific">Aerococcus kribbianus</name>
    <dbReference type="NCBI Taxonomy" id="2999064"/>
    <lineage>
        <taxon>Bacteria</taxon>
        <taxon>Bacillati</taxon>
        <taxon>Bacillota</taxon>
        <taxon>Bacilli</taxon>
        <taxon>Lactobacillales</taxon>
        <taxon>Aerococcaceae</taxon>
        <taxon>Aerococcus</taxon>
    </lineage>
</organism>
<feature type="domain" description="PRD" evidence="8">
    <location>
        <begin position="308"/>
        <end position="413"/>
    </location>
</feature>
<keyword evidence="1" id="KW-0808">Transferase</keyword>
<dbReference type="InterPro" id="IPR036388">
    <property type="entry name" value="WH-like_DNA-bd_sf"/>
</dbReference>
<sequence length="688" mass="79214">MFFSEREKQIIKLLCSKSQGVALADLEQVLKVSRRTVYREIANLEKSLDSLGMKLKKSRHQGYYLVATESEKHALWQQITQQNFVNFSKQERQDAIALVLLTKEQRDSIESLAIDFQVSTRTIQNDLNSIKTIFDYYQVELKNLNEIKVQIVGNEIKIRQLIVYLLDRNIKAFELFHFLRELTSEKETSNYNHFFLSVFPQVIYEQVSALVDSNLYHENIVQLPDNQLKKTLLNLLVNVYRMRLSHSIHMNSLEKGLSAHYLRLAYKIYTIIFSDTVNTSISMGERVYFAHQLEGMNFNRSQDIFSNDFDATLTYQVTELIRQVSHLTGYNFREDRVLSIDLLAHMEAAVNRSDHLTLNEPDVLSKMTARYPYILESVKKSIKTVFPDLVFNSEEIAYIVLHFASAIERQPLTKSVKVAIVSSGGIGSSRVLESRFKNKIPEVHSVTIYKTSQINELNSEDYHLILATEYLPNVGFDYQMISPLLLDNEAIKIREEIKTLSHNSPTEENKGYPAKDESNRFKEMYHLVNAGNQLLEQFQVRNEQAEASLSGTLYNIIAKLDETIIINPANITQEIVKRYQEAPIGIPNSNIALFHISSSHVKAAYFAVIDLDKQFEIMGMDQKYIQLQRILLMLAPIDISNEEERLLGSISSSIIDSDLNTEIYKYGNEQLISQLLSHLFVQATLTKE</sequence>
<proteinExistence type="predicted"/>
<dbReference type="PANTHER" id="PTHR30185:SF18">
    <property type="entry name" value="TRANSCRIPTIONAL REGULATOR MTLR"/>
    <property type="match status" value="1"/>
</dbReference>
<dbReference type="InterPro" id="IPR011608">
    <property type="entry name" value="PRD"/>
</dbReference>
<dbReference type="InterPro" id="IPR013196">
    <property type="entry name" value="HTH_11"/>
</dbReference>
<evidence type="ECO:0000259" key="8">
    <source>
        <dbReference type="PROSITE" id="PS51372"/>
    </source>
</evidence>
<evidence type="ECO:0000256" key="5">
    <source>
        <dbReference type="ARBA" id="ARBA00023163"/>
    </source>
</evidence>
<dbReference type="Pfam" id="PF05043">
    <property type="entry name" value="Mga"/>
    <property type="match status" value="1"/>
</dbReference>
<dbReference type="GO" id="GO:0006355">
    <property type="term" value="P:regulation of DNA-templated transcription"/>
    <property type="evidence" value="ECO:0007669"/>
    <property type="project" value="InterPro"/>
</dbReference>
<evidence type="ECO:0000256" key="2">
    <source>
        <dbReference type="ARBA" id="ARBA00022737"/>
    </source>
</evidence>
<dbReference type="InterPro" id="IPR007737">
    <property type="entry name" value="Mga_HTH"/>
</dbReference>
<dbReference type="InterPro" id="IPR013011">
    <property type="entry name" value="PTS_EIIB_2"/>
</dbReference>
<dbReference type="InterPro" id="IPR036095">
    <property type="entry name" value="PTS_EIIB-like_sf"/>
</dbReference>
<dbReference type="InterPro" id="IPR016152">
    <property type="entry name" value="PTrfase/Anion_transptr"/>
</dbReference>
<name>A0A9X3FVB6_9LACT</name>
<dbReference type="PROSITE" id="PS51094">
    <property type="entry name" value="PTS_EIIA_TYPE_2"/>
    <property type="match status" value="1"/>
</dbReference>
<dbReference type="SUPFAM" id="SSF52794">
    <property type="entry name" value="PTS system IIB component-like"/>
    <property type="match status" value="1"/>
</dbReference>
<dbReference type="PANTHER" id="PTHR30185">
    <property type="entry name" value="CRYPTIC BETA-GLUCOSIDE BGL OPERON ANTITERMINATOR"/>
    <property type="match status" value="1"/>
</dbReference>
<evidence type="ECO:0000259" key="7">
    <source>
        <dbReference type="PROSITE" id="PS51099"/>
    </source>
</evidence>
<keyword evidence="10" id="KW-1185">Reference proteome</keyword>
<dbReference type="SUPFAM" id="SSF63520">
    <property type="entry name" value="PTS-regulatory domain, PRD"/>
    <property type="match status" value="1"/>
</dbReference>
<dbReference type="InterPro" id="IPR002178">
    <property type="entry name" value="PTS_EIIA_type-2_dom"/>
</dbReference>
<evidence type="ECO:0000256" key="3">
    <source>
        <dbReference type="ARBA" id="ARBA00023015"/>
    </source>
</evidence>
<dbReference type="RefSeq" id="WP_268752206.1">
    <property type="nucleotide sequence ID" value="NZ_JAPRFQ010000001.1"/>
</dbReference>
<dbReference type="CDD" id="cd05568">
    <property type="entry name" value="PTS_IIB_bgl_like"/>
    <property type="match status" value="1"/>
</dbReference>
<feature type="domain" description="PTS EIIA type-2" evidence="6">
    <location>
        <begin position="533"/>
        <end position="679"/>
    </location>
</feature>
<dbReference type="PROSITE" id="PS51099">
    <property type="entry name" value="PTS_EIIB_TYPE_2"/>
    <property type="match status" value="1"/>
</dbReference>
<dbReference type="Gene3D" id="1.10.1790.10">
    <property type="entry name" value="PRD domain"/>
    <property type="match status" value="1"/>
</dbReference>
<evidence type="ECO:0000313" key="10">
    <source>
        <dbReference type="Proteomes" id="UP001146670"/>
    </source>
</evidence>
<gene>
    <name evidence="9" type="ORF">OW157_04855</name>
</gene>
<dbReference type="AlphaFoldDB" id="A0A9X3FVB6"/>
<dbReference type="Gene3D" id="1.10.10.10">
    <property type="entry name" value="Winged helix-like DNA-binding domain superfamily/Winged helix DNA-binding domain"/>
    <property type="match status" value="2"/>
</dbReference>
<dbReference type="InterPro" id="IPR050661">
    <property type="entry name" value="BglG_antiterminators"/>
</dbReference>
<comment type="caution">
    <text evidence="9">The sequence shown here is derived from an EMBL/GenBank/DDBJ whole genome shotgun (WGS) entry which is preliminary data.</text>
</comment>
<dbReference type="SUPFAM" id="SSF55804">
    <property type="entry name" value="Phoshotransferase/anion transport protein"/>
    <property type="match status" value="1"/>
</dbReference>
<dbReference type="GO" id="GO:0009401">
    <property type="term" value="P:phosphoenolpyruvate-dependent sugar phosphotransferase system"/>
    <property type="evidence" value="ECO:0007669"/>
    <property type="project" value="InterPro"/>
</dbReference>
<dbReference type="Pfam" id="PF08279">
    <property type="entry name" value="HTH_11"/>
    <property type="match status" value="1"/>
</dbReference>
<dbReference type="Proteomes" id="UP001146670">
    <property type="component" value="Unassembled WGS sequence"/>
</dbReference>
<feature type="domain" description="PTS EIIB type-2" evidence="7">
    <location>
        <begin position="416"/>
        <end position="505"/>
    </location>
</feature>
<evidence type="ECO:0000313" key="9">
    <source>
        <dbReference type="EMBL" id="MCZ0725899.1"/>
    </source>
</evidence>
<reference evidence="9" key="1">
    <citation type="submission" date="2022-12" db="EMBL/GenBank/DDBJ databases">
        <title>Description and comparative metabolic analysis of Aerococcus sp. nov., isolated from the feces of a pig.</title>
        <authorList>
            <person name="Chang Y.-H."/>
        </authorList>
    </citation>
    <scope>NUCLEOTIDE SEQUENCE</scope>
    <source>
        <strain evidence="9">YH-aer222</strain>
    </source>
</reference>
<dbReference type="EMBL" id="JAPRFR010000001">
    <property type="protein sequence ID" value="MCZ0725899.1"/>
    <property type="molecule type" value="Genomic_DNA"/>
</dbReference>
<keyword evidence="3" id="KW-0805">Transcription regulation</keyword>
<evidence type="ECO:0000256" key="4">
    <source>
        <dbReference type="ARBA" id="ARBA00023159"/>
    </source>
</evidence>
<dbReference type="Pfam" id="PF00359">
    <property type="entry name" value="PTS_EIIA_2"/>
    <property type="match status" value="1"/>
</dbReference>
<keyword evidence="4" id="KW-0010">Activator</keyword>
<dbReference type="Gene3D" id="3.40.930.10">
    <property type="entry name" value="Mannitol-specific EII, Chain A"/>
    <property type="match status" value="1"/>
</dbReference>
<keyword evidence="5" id="KW-0804">Transcription</keyword>
<accession>A0A9X3FVB6</accession>
<dbReference type="InterPro" id="IPR036390">
    <property type="entry name" value="WH_DNA-bd_sf"/>
</dbReference>
<protein>
    <submittedName>
        <fullName evidence="9">BglG family transcription antiterminator</fullName>
    </submittedName>
</protein>
<evidence type="ECO:0000259" key="6">
    <source>
        <dbReference type="PROSITE" id="PS51094"/>
    </source>
</evidence>
<dbReference type="PROSITE" id="PS51372">
    <property type="entry name" value="PRD_2"/>
    <property type="match status" value="1"/>
</dbReference>
<dbReference type="Pfam" id="PF00874">
    <property type="entry name" value="PRD"/>
    <property type="match status" value="1"/>
</dbReference>
<evidence type="ECO:0000256" key="1">
    <source>
        <dbReference type="ARBA" id="ARBA00022679"/>
    </source>
</evidence>
<dbReference type="InterPro" id="IPR036634">
    <property type="entry name" value="PRD_sf"/>
</dbReference>
<dbReference type="SUPFAM" id="SSF46785">
    <property type="entry name" value="Winged helix' DNA-binding domain"/>
    <property type="match status" value="1"/>
</dbReference>
<dbReference type="GO" id="GO:0008982">
    <property type="term" value="F:protein-N(PI)-phosphohistidine-sugar phosphotransferase activity"/>
    <property type="evidence" value="ECO:0007669"/>
    <property type="project" value="InterPro"/>
</dbReference>
<keyword evidence="2" id="KW-0677">Repeat</keyword>